<gene>
    <name evidence="1" type="ORF">RMSM_07172</name>
</gene>
<keyword evidence="2" id="KW-1185">Reference proteome</keyword>
<protein>
    <submittedName>
        <fullName evidence="1">Membrane or secreted protein</fullName>
    </submittedName>
</protein>
<name>M5RKL0_9BACT</name>
<reference evidence="1 2" key="1">
    <citation type="journal article" date="2013" name="Mar. Genomics">
        <title>Expression of sulfatases in Rhodopirellula baltica and the diversity of sulfatases in the genus Rhodopirellula.</title>
        <authorList>
            <person name="Wegner C.E."/>
            <person name="Richter-Heitmann T."/>
            <person name="Klindworth A."/>
            <person name="Klockow C."/>
            <person name="Richter M."/>
            <person name="Achstetter T."/>
            <person name="Glockner F.O."/>
            <person name="Harder J."/>
        </authorList>
    </citation>
    <scope>NUCLEOTIDE SEQUENCE [LARGE SCALE GENOMIC DNA]</scope>
    <source>
        <strain evidence="1 2">SM1</strain>
    </source>
</reference>
<feature type="non-terminal residue" evidence="1">
    <location>
        <position position="1"/>
    </location>
</feature>
<comment type="caution">
    <text evidence="1">The sequence shown here is derived from an EMBL/GenBank/DDBJ whole genome shotgun (WGS) entry which is preliminary data.</text>
</comment>
<proteinExistence type="predicted"/>
<dbReference type="RefSeq" id="WP_008708073.1">
    <property type="nucleotide sequence ID" value="NZ_ANOG01001024.1"/>
</dbReference>
<evidence type="ECO:0000313" key="1">
    <source>
        <dbReference type="EMBL" id="EMI15902.1"/>
    </source>
</evidence>
<dbReference type="Proteomes" id="UP000011991">
    <property type="component" value="Unassembled WGS sequence"/>
</dbReference>
<dbReference type="AlphaFoldDB" id="M5RKL0"/>
<dbReference type="EMBL" id="ANOG01001024">
    <property type="protein sequence ID" value="EMI15902.1"/>
    <property type="molecule type" value="Genomic_DNA"/>
</dbReference>
<accession>M5RKL0</accession>
<organism evidence="1 2">
    <name type="scientific">Rhodopirellula maiorica SM1</name>
    <dbReference type="NCBI Taxonomy" id="1265738"/>
    <lineage>
        <taxon>Bacteria</taxon>
        <taxon>Pseudomonadati</taxon>
        <taxon>Planctomycetota</taxon>
        <taxon>Planctomycetia</taxon>
        <taxon>Pirellulales</taxon>
        <taxon>Pirellulaceae</taxon>
        <taxon>Novipirellula</taxon>
    </lineage>
</organism>
<sequence>TASLITVCGMLGTSITAAVVQWYITASNNKASRERDRLRTQSETRRERQDKRFDLIISHTADVLAILDPDNATTRDPGALARMIITAQLHLDTTHPTECVLHDSMTDLGLSKGSDKRTRLAASDRVIHAAQSFATSYYRLHDCTDA</sequence>
<evidence type="ECO:0000313" key="2">
    <source>
        <dbReference type="Proteomes" id="UP000011991"/>
    </source>
</evidence>